<reference evidence="4" key="1">
    <citation type="journal article" date="2022" name="Int. J. Syst. Evol. Microbiol.">
        <title>Anaeromyxobacter oryzae sp. nov., Anaeromyxobacter diazotrophicus sp. nov. and Anaeromyxobacter paludicola sp. nov., isolated from paddy soils.</title>
        <authorList>
            <person name="Itoh H."/>
            <person name="Xu Z."/>
            <person name="Mise K."/>
            <person name="Masuda Y."/>
            <person name="Ushijima N."/>
            <person name="Hayakawa C."/>
            <person name="Shiratori Y."/>
            <person name="Senoo K."/>
        </authorList>
    </citation>
    <scope>NUCLEOTIDE SEQUENCE [LARGE SCALE GENOMIC DNA]</scope>
    <source>
        <strain evidence="4">Red232</strain>
    </source>
</reference>
<dbReference type="SUPFAM" id="SSF51735">
    <property type="entry name" value="NAD(P)-binding Rossmann-fold domains"/>
    <property type="match status" value="1"/>
</dbReference>
<gene>
    <name evidence="3" type="ORF">AMOR_08320</name>
</gene>
<name>A0ABN6MLB8_9BACT</name>
<dbReference type="Gene3D" id="3.40.50.720">
    <property type="entry name" value="NAD(P)-binding Rossmann-like Domain"/>
    <property type="match status" value="1"/>
</dbReference>
<dbReference type="InterPro" id="IPR036291">
    <property type="entry name" value="NAD(P)-bd_dom_sf"/>
</dbReference>
<feature type="domain" description="NAD-dependent epimerase/dehydratase" evidence="2">
    <location>
        <begin position="120"/>
        <end position="249"/>
    </location>
</feature>
<protein>
    <recommendedName>
        <fullName evidence="2">NAD-dependent epimerase/dehydratase domain-containing protein</fullName>
    </recommendedName>
</protein>
<sequence length="380" mass="40949">MPSTRREFVRSALSAVAVAAAPGHGGAAPGPARRMKLLVLGGTGFLGPAVVEVARARGHVLTLFNRGKTNPQLFPDVEKLRGDRDGQLDALKGRRWDAVIDDSGYVPRIVSMSARLLAPSVRRYLFVSSVSVYRDDIPRASDETAPLQTMADETSEDVRASYGALKVLSERAAETALPGRTIVVRPTLIVGPGDPTDRFTYWPARVDRGGEVLAPGDGEDPVQIVDVRDLAAFMIGLVEADETGTYNVAGPERTLEMREVLAACEAAAPGKARLTWVPWPFLEKAEVQPWVELPAWIPRQLPDSAMATVSNARAVAKGLRFRPVAATVKDTLAWWRALPGERRAKPRAGLAPEKERTVLERWRGEAKSGTGAAPGAATAK</sequence>
<dbReference type="Pfam" id="PF01370">
    <property type="entry name" value="Epimerase"/>
    <property type="match status" value="1"/>
</dbReference>
<dbReference type="InterPro" id="IPR006311">
    <property type="entry name" value="TAT_signal"/>
</dbReference>
<evidence type="ECO:0000313" key="4">
    <source>
        <dbReference type="Proteomes" id="UP001162891"/>
    </source>
</evidence>
<feature type="region of interest" description="Disordered" evidence="1">
    <location>
        <begin position="360"/>
        <end position="380"/>
    </location>
</feature>
<accession>A0ABN6MLB8</accession>
<dbReference type="InterPro" id="IPR051783">
    <property type="entry name" value="NAD(P)-dependent_oxidoreduct"/>
</dbReference>
<evidence type="ECO:0000256" key="1">
    <source>
        <dbReference type="SAM" id="MobiDB-lite"/>
    </source>
</evidence>
<dbReference type="RefSeq" id="WP_248358716.1">
    <property type="nucleotide sequence ID" value="NZ_AP025591.1"/>
</dbReference>
<dbReference type="InterPro" id="IPR001509">
    <property type="entry name" value="Epimerase_deHydtase"/>
</dbReference>
<evidence type="ECO:0000313" key="3">
    <source>
        <dbReference type="EMBL" id="BDG01836.1"/>
    </source>
</evidence>
<proteinExistence type="predicted"/>
<dbReference type="PANTHER" id="PTHR48079:SF6">
    <property type="entry name" value="NAD(P)-BINDING DOMAIN-CONTAINING PROTEIN-RELATED"/>
    <property type="match status" value="1"/>
</dbReference>
<organism evidence="3 4">
    <name type="scientific">Anaeromyxobacter oryzae</name>
    <dbReference type="NCBI Taxonomy" id="2918170"/>
    <lineage>
        <taxon>Bacteria</taxon>
        <taxon>Pseudomonadati</taxon>
        <taxon>Myxococcota</taxon>
        <taxon>Myxococcia</taxon>
        <taxon>Myxococcales</taxon>
        <taxon>Cystobacterineae</taxon>
        <taxon>Anaeromyxobacteraceae</taxon>
        <taxon>Anaeromyxobacter</taxon>
    </lineage>
</organism>
<evidence type="ECO:0000259" key="2">
    <source>
        <dbReference type="Pfam" id="PF01370"/>
    </source>
</evidence>
<dbReference type="PROSITE" id="PS51318">
    <property type="entry name" value="TAT"/>
    <property type="match status" value="1"/>
</dbReference>
<dbReference type="PANTHER" id="PTHR48079">
    <property type="entry name" value="PROTEIN YEEZ"/>
    <property type="match status" value="1"/>
</dbReference>
<feature type="compositionally biased region" description="Low complexity" evidence="1">
    <location>
        <begin position="369"/>
        <end position="380"/>
    </location>
</feature>
<dbReference type="EMBL" id="AP025591">
    <property type="protein sequence ID" value="BDG01836.1"/>
    <property type="molecule type" value="Genomic_DNA"/>
</dbReference>
<keyword evidence="4" id="KW-1185">Reference proteome</keyword>
<dbReference type="Proteomes" id="UP001162891">
    <property type="component" value="Chromosome"/>
</dbReference>